<organism evidence="1 2">
    <name type="scientific">Nitrospira defluvii</name>
    <dbReference type="NCBI Taxonomy" id="330214"/>
    <lineage>
        <taxon>Bacteria</taxon>
        <taxon>Pseudomonadati</taxon>
        <taxon>Nitrospirota</taxon>
        <taxon>Nitrospiria</taxon>
        <taxon>Nitrospirales</taxon>
        <taxon>Nitrospiraceae</taxon>
        <taxon>Nitrospira</taxon>
    </lineage>
</organism>
<protein>
    <submittedName>
        <fullName evidence="1">Uncharacterized protein</fullName>
    </submittedName>
</protein>
<dbReference type="STRING" id="330214.NIDE3469"/>
<dbReference type="Proteomes" id="UP000001660">
    <property type="component" value="Chromosome"/>
</dbReference>
<dbReference type="AlphaFoldDB" id="D8PIR8"/>
<dbReference type="EMBL" id="FP929003">
    <property type="protein sequence ID" value="CBK43155.1"/>
    <property type="molecule type" value="Genomic_DNA"/>
</dbReference>
<reference evidence="1 2" key="1">
    <citation type="journal article" date="2010" name="Proc. Natl. Acad. Sci. U.S.A.">
        <title>A Nitrospira metagenome illuminates the physiology and evolution of globally important nitrite-oxidizing bacteria.</title>
        <authorList>
            <person name="Lucker S."/>
            <person name="Wagner M."/>
            <person name="Maixner F."/>
            <person name="Pelletier E."/>
            <person name="Koch H."/>
            <person name="Vacherie B."/>
            <person name="Rattei T."/>
            <person name="Sinninghe Damste J."/>
            <person name="Spieck E."/>
            <person name="Le Paslier D."/>
            <person name="Daims H."/>
        </authorList>
    </citation>
    <scope>NUCLEOTIDE SEQUENCE [LARGE SCALE GENOMIC DNA]</scope>
</reference>
<dbReference type="KEGG" id="nde:NIDE3469"/>
<evidence type="ECO:0000313" key="2">
    <source>
        <dbReference type="Proteomes" id="UP000001660"/>
    </source>
</evidence>
<gene>
    <name evidence="1" type="ORF">NIDE3469</name>
</gene>
<proteinExistence type="predicted"/>
<keyword evidence="2" id="KW-1185">Reference proteome</keyword>
<evidence type="ECO:0000313" key="1">
    <source>
        <dbReference type="EMBL" id="CBK43155.1"/>
    </source>
</evidence>
<accession>D8PIR8</accession>
<name>D8PIR8_9BACT</name>
<dbReference type="HOGENOM" id="CLU_2567505_0_0_0"/>
<sequence>MSCSRCNGCMVEDFLLDMEDSSGPMWLQANRCMNCGNVAEKVLEHNRLTQGAALHLSISAITTPAGTHGYFESEGRADLAA</sequence>